<dbReference type="AlphaFoldDB" id="A0A3B0RME1"/>
<dbReference type="Gene3D" id="3.40.50.1470">
    <property type="entry name" value="Peptidyl-tRNA hydrolase"/>
    <property type="match status" value="1"/>
</dbReference>
<gene>
    <name evidence="6" type="ORF">MNBD_ALPHA08-1822</name>
</gene>
<dbReference type="SUPFAM" id="SSF53178">
    <property type="entry name" value="Peptidyl-tRNA hydrolase-like"/>
    <property type="match status" value="1"/>
</dbReference>
<dbReference type="EC" id="3.1.1.29" evidence="1"/>
<dbReference type="GO" id="GO:0000049">
    <property type="term" value="F:tRNA binding"/>
    <property type="evidence" value="ECO:0007669"/>
    <property type="project" value="UniProtKB-KW"/>
</dbReference>
<sequence length="190" mass="20840">MKLLAGLGNPGSKYANNRHNVGFMVIDEIADAWGFANWRKRFQAQTSEGLIEGQKVLLLKPTTYMNESGRALGEAARFYNLSLDDIFVIHDELDLPSGKMRTKTGGGHAGNNGVRSIKAHLGDDFHRVRIGVGHPGDKSKVSGHVLKDFAKSDQQWLSRMITAIADEVPLLLSGELSSFQNKVHLATNSK</sequence>
<evidence type="ECO:0000256" key="2">
    <source>
        <dbReference type="ARBA" id="ARBA00022555"/>
    </source>
</evidence>
<evidence type="ECO:0000256" key="3">
    <source>
        <dbReference type="ARBA" id="ARBA00022801"/>
    </source>
</evidence>
<reference evidence="6" key="1">
    <citation type="submission" date="2018-06" db="EMBL/GenBank/DDBJ databases">
        <authorList>
            <person name="Zhirakovskaya E."/>
        </authorList>
    </citation>
    <scope>NUCLEOTIDE SEQUENCE</scope>
</reference>
<dbReference type="NCBIfam" id="TIGR00447">
    <property type="entry name" value="pth"/>
    <property type="match status" value="1"/>
</dbReference>
<dbReference type="InterPro" id="IPR018171">
    <property type="entry name" value="Pept_tRNA_hydro_CS"/>
</dbReference>
<dbReference type="InterPro" id="IPR036416">
    <property type="entry name" value="Pept_tRNA_hydro_sf"/>
</dbReference>
<protein>
    <recommendedName>
        <fullName evidence="1">peptidyl-tRNA hydrolase</fullName>
        <ecNumber evidence="1">3.1.1.29</ecNumber>
    </recommendedName>
</protein>
<evidence type="ECO:0000256" key="4">
    <source>
        <dbReference type="ARBA" id="ARBA00022884"/>
    </source>
</evidence>
<dbReference type="HAMAP" id="MF_00083">
    <property type="entry name" value="Pept_tRNA_hydro_bact"/>
    <property type="match status" value="1"/>
</dbReference>
<evidence type="ECO:0000256" key="5">
    <source>
        <dbReference type="ARBA" id="ARBA00038063"/>
    </source>
</evidence>
<accession>A0A3B0RME1</accession>
<dbReference type="PROSITE" id="PS01195">
    <property type="entry name" value="PEPT_TRNA_HYDROL_1"/>
    <property type="match status" value="1"/>
</dbReference>
<keyword evidence="4" id="KW-0694">RNA-binding</keyword>
<keyword evidence="2" id="KW-0820">tRNA-binding</keyword>
<dbReference type="InterPro" id="IPR001328">
    <property type="entry name" value="Pept_tRNA_hydro"/>
</dbReference>
<dbReference type="CDD" id="cd00462">
    <property type="entry name" value="PTH"/>
    <property type="match status" value="1"/>
</dbReference>
<comment type="similarity">
    <text evidence="5">Belongs to the PTH family.</text>
</comment>
<evidence type="ECO:0000313" key="6">
    <source>
        <dbReference type="EMBL" id="VAV93237.1"/>
    </source>
</evidence>
<dbReference type="GO" id="GO:0004045">
    <property type="term" value="F:peptidyl-tRNA hydrolase activity"/>
    <property type="evidence" value="ECO:0007669"/>
    <property type="project" value="UniProtKB-EC"/>
</dbReference>
<dbReference type="Pfam" id="PF01195">
    <property type="entry name" value="Pept_tRNA_hydro"/>
    <property type="match status" value="1"/>
</dbReference>
<keyword evidence="3 6" id="KW-0378">Hydrolase</keyword>
<dbReference type="EMBL" id="UOEC01000108">
    <property type="protein sequence ID" value="VAV93237.1"/>
    <property type="molecule type" value="Genomic_DNA"/>
</dbReference>
<organism evidence="6">
    <name type="scientific">hydrothermal vent metagenome</name>
    <dbReference type="NCBI Taxonomy" id="652676"/>
    <lineage>
        <taxon>unclassified sequences</taxon>
        <taxon>metagenomes</taxon>
        <taxon>ecological metagenomes</taxon>
    </lineage>
</organism>
<proteinExistence type="inferred from homology"/>
<dbReference type="FunFam" id="3.40.50.1470:FF:000001">
    <property type="entry name" value="Peptidyl-tRNA hydrolase"/>
    <property type="match status" value="1"/>
</dbReference>
<dbReference type="PANTHER" id="PTHR17224:SF1">
    <property type="entry name" value="PEPTIDYL-TRNA HYDROLASE"/>
    <property type="match status" value="1"/>
</dbReference>
<dbReference type="PANTHER" id="PTHR17224">
    <property type="entry name" value="PEPTIDYL-TRNA HYDROLASE"/>
    <property type="match status" value="1"/>
</dbReference>
<evidence type="ECO:0000256" key="1">
    <source>
        <dbReference type="ARBA" id="ARBA00013260"/>
    </source>
</evidence>
<name>A0A3B0RME1_9ZZZZ</name>